<gene>
    <name evidence="1" type="ORF">UFOVP531_42</name>
</gene>
<reference evidence="1" key="1">
    <citation type="submission" date="2020-04" db="EMBL/GenBank/DDBJ databases">
        <authorList>
            <person name="Chiriac C."/>
            <person name="Salcher M."/>
            <person name="Ghai R."/>
            <person name="Kavagutti S V."/>
        </authorList>
    </citation>
    <scope>NUCLEOTIDE SEQUENCE</scope>
</reference>
<sequence>MINWKESDLFNWLKENVYPDLVKSKNQMSRWDCYSPATGHRLELKCRKTHYNTLLLEKKKFDAMKQECEKHLDTPMYFNSTPKGIYSFNLNIIIPEWEINFKNPATTQFYNTNKIEKEVAYLEITKAKQWKQM</sequence>
<accession>A0A6J5MRD1</accession>
<name>A0A6J5MRD1_9CAUD</name>
<organism evidence="1">
    <name type="scientific">uncultured Caudovirales phage</name>
    <dbReference type="NCBI Taxonomy" id="2100421"/>
    <lineage>
        <taxon>Viruses</taxon>
        <taxon>Duplodnaviria</taxon>
        <taxon>Heunggongvirae</taxon>
        <taxon>Uroviricota</taxon>
        <taxon>Caudoviricetes</taxon>
        <taxon>Peduoviridae</taxon>
        <taxon>Maltschvirus</taxon>
        <taxon>Maltschvirus maltsch</taxon>
    </lineage>
</organism>
<evidence type="ECO:0000313" key="1">
    <source>
        <dbReference type="EMBL" id="CAB4149032.1"/>
    </source>
</evidence>
<dbReference type="EMBL" id="LR796512">
    <property type="protein sequence ID" value="CAB4149032.1"/>
    <property type="molecule type" value="Genomic_DNA"/>
</dbReference>
<protein>
    <submittedName>
        <fullName evidence="1">Uncharacterized protein</fullName>
    </submittedName>
</protein>
<proteinExistence type="predicted"/>